<comment type="caution">
    <text evidence="4">The sequence shown here is derived from an EMBL/GenBank/DDBJ whole genome shotgun (WGS) entry which is preliminary data.</text>
</comment>
<evidence type="ECO:0000259" key="3">
    <source>
        <dbReference type="Pfam" id="PF20266"/>
    </source>
</evidence>
<evidence type="ECO:0000313" key="4">
    <source>
        <dbReference type="EMBL" id="VDI23863.1"/>
    </source>
</evidence>
<evidence type="ECO:0000313" key="5">
    <source>
        <dbReference type="Proteomes" id="UP000596742"/>
    </source>
</evidence>
<dbReference type="Proteomes" id="UP000596742">
    <property type="component" value="Unassembled WGS sequence"/>
</dbReference>
<evidence type="ECO:0008006" key="6">
    <source>
        <dbReference type="Google" id="ProtNLM"/>
    </source>
</evidence>
<dbReference type="Pfam" id="PF20266">
    <property type="entry name" value="Mab-21_C"/>
    <property type="match status" value="1"/>
</dbReference>
<accession>A0A8B6DSI5</accession>
<sequence length="650" mass="75573">MSAENRSSLNFYKYMCQKIGYEDEVKIRRLTYIIDDLGKHTFNGQITSGSRGEGLNLNGSDLDIMYIDSVFKVYESERDVVPQSGRCICLVMDTDDTHPCFTQLRLGNIHNLTFISEQILKNIFMGRKASSELYRRYRMRQLSNKSGNLCYSINVKIHGPCISDSGETHDFACCLKCDKWISQAKPWIVRSRTTWPSPDLISKIISCGVLYVPIGYKGSINENLQWRISFSVAEKILIFSFNHVQFLCYALLKILVKEIVGKHEDLNTLLCSYFLKTLMFWILKESEPSMWRPDKIIPCFMACLKRLIYCVEYSTLLHYFIPDNNLFYLRFDRVKKDKMTRIMNNLFEKGIYCFAQSETLNDMMRLYVNAASIARCVLSLYEMTNAVHGPPPQSVKRLYHFLHKSSTKTSRSIFFVMLSLAHQKVPQISQNQPRSSNKHKYYKYKQDRSHMMIGINSDAVTGWLLLASFLYVHENYLLSLDITNHALRKCTDEKVYPSQIGLDQNQLNLLHLLKRAELCTLSKLFTVRNPQFIEVSKISPQEFKLKKGEQVFPFHPMIFAHFLSFLCYHHLHNIRSRNQCLFQVLSIIVQHITSGRWRPMSHSLSFICLGICSQIMGETDWARNGFFIVTQFDELNLTSASIRLSNLDQI</sequence>
<dbReference type="Pfam" id="PF03281">
    <property type="entry name" value="Mab-21"/>
    <property type="match status" value="1"/>
</dbReference>
<proteinExistence type="inferred from homology"/>
<gene>
    <name evidence="4" type="ORF">MGAL_10B018572</name>
</gene>
<dbReference type="InterPro" id="IPR046903">
    <property type="entry name" value="Mab-21-like_nuc_Trfase"/>
</dbReference>
<comment type="similarity">
    <text evidence="1">Belongs to the mab-21 family.</text>
</comment>
<dbReference type="InterPro" id="IPR046906">
    <property type="entry name" value="Mab-21_HhH/H2TH-like"/>
</dbReference>
<dbReference type="PANTHER" id="PTHR10656:SF69">
    <property type="entry name" value="MAB-21-LIKE HHH_H2TH-LIKE DOMAIN-CONTAINING PROTEIN"/>
    <property type="match status" value="1"/>
</dbReference>
<name>A0A8B6DSI5_MYTGA</name>
<dbReference type="OrthoDB" id="6127746at2759"/>
<dbReference type="InterPro" id="IPR024810">
    <property type="entry name" value="MAB21L/cGLR"/>
</dbReference>
<dbReference type="AlphaFoldDB" id="A0A8B6DSI5"/>
<keyword evidence="5" id="KW-1185">Reference proteome</keyword>
<dbReference type="SMART" id="SM01265">
    <property type="entry name" value="Mab-21"/>
    <property type="match status" value="1"/>
</dbReference>
<reference evidence="4" key="1">
    <citation type="submission" date="2018-11" db="EMBL/GenBank/DDBJ databases">
        <authorList>
            <person name="Alioto T."/>
            <person name="Alioto T."/>
        </authorList>
    </citation>
    <scope>NUCLEOTIDE SEQUENCE</scope>
</reference>
<evidence type="ECO:0000259" key="2">
    <source>
        <dbReference type="Pfam" id="PF03281"/>
    </source>
</evidence>
<dbReference type="Gene3D" id="1.10.1410.40">
    <property type="match status" value="1"/>
</dbReference>
<protein>
    <recommendedName>
        <fullName evidence="6">Mab-21-like HhH/H2TH-like domain-containing protein</fullName>
    </recommendedName>
</protein>
<evidence type="ECO:0000256" key="1">
    <source>
        <dbReference type="ARBA" id="ARBA00008307"/>
    </source>
</evidence>
<dbReference type="EMBL" id="UYJE01003972">
    <property type="protein sequence ID" value="VDI23863.1"/>
    <property type="molecule type" value="Genomic_DNA"/>
</dbReference>
<feature type="domain" description="Mab-21-like nucleotidyltransferase" evidence="2">
    <location>
        <begin position="170"/>
        <end position="238"/>
    </location>
</feature>
<feature type="domain" description="Mab-21-like HhH/H2TH-like" evidence="3">
    <location>
        <begin position="248"/>
        <end position="341"/>
    </location>
</feature>
<dbReference type="PANTHER" id="PTHR10656">
    <property type="entry name" value="CELL FATE DETERMINING PROTEIN MAB21-RELATED"/>
    <property type="match status" value="1"/>
</dbReference>
<organism evidence="4 5">
    <name type="scientific">Mytilus galloprovincialis</name>
    <name type="common">Mediterranean mussel</name>
    <dbReference type="NCBI Taxonomy" id="29158"/>
    <lineage>
        <taxon>Eukaryota</taxon>
        <taxon>Metazoa</taxon>
        <taxon>Spiralia</taxon>
        <taxon>Lophotrochozoa</taxon>
        <taxon>Mollusca</taxon>
        <taxon>Bivalvia</taxon>
        <taxon>Autobranchia</taxon>
        <taxon>Pteriomorphia</taxon>
        <taxon>Mytilida</taxon>
        <taxon>Mytiloidea</taxon>
        <taxon>Mytilidae</taxon>
        <taxon>Mytilinae</taxon>
        <taxon>Mytilus</taxon>
    </lineage>
</organism>